<sequence length="525" mass="58091">MRIHVRDAGIAAFRKQWVEQATFLRKQGLSEAADAIIAGITFLRNIACLPIGLSQFRDTHDRLQKEGVEAATLVDYTYSSFHARLMAAASGAGSFSQDLHRFRDALNKMANGYLEVTDIAILVRDVFARAARKSNRILAVFRDPVVLAAIEDWIASSRFPFDPERIGEKVILATPDTFAARLADAGPGAPVDTMLVIHPTARAVRRIVMWPSLPDHMEIVGDGGALGSLRSAFKEAEGLFQGPPGKRVSTIIEALNECEGDLTGFDFDQVVAPEFKGGLLIDLTVGGGTGTRGPVTEIATEDGYRLRLFQSSDCLVRQDNAITPFKRTEARTISPGNEILVVTADLYERLDAILGPVPIDGKTGDFLKIYHETVRSALAAIPGDAHTKANRILERMRVAAHQMGYPNHSFGLNERQNVMRWMKCGRVSGRPDAPRSGLTFKCWTKAIELPMDMVDIFWRFGVVNARVQAIQAGLQESNRSLEFVVHPEPFYRQYPALEQELRELREELSRRFSVVSAVTVVQSKT</sequence>
<accession>A0ABY5RSL1</accession>
<gene>
    <name evidence="1" type="ORF">HPT29_002215</name>
</gene>
<evidence type="ECO:0000313" key="1">
    <source>
        <dbReference type="EMBL" id="UVF19988.1"/>
    </source>
</evidence>
<name>A0ABY5RSL1_9HYPH</name>
<dbReference type="Proteomes" id="UP001017257">
    <property type="component" value="Chromosome"/>
</dbReference>
<evidence type="ECO:0008006" key="3">
    <source>
        <dbReference type="Google" id="ProtNLM"/>
    </source>
</evidence>
<dbReference type="RefSeq" id="WP_173947444.1">
    <property type="nucleotide sequence ID" value="NZ_CP102845.1"/>
</dbReference>
<evidence type="ECO:0000313" key="2">
    <source>
        <dbReference type="Proteomes" id="UP001017257"/>
    </source>
</evidence>
<organism evidence="1 2">
    <name type="scientific">Microvirga terrae</name>
    <dbReference type="NCBI Taxonomy" id="2740529"/>
    <lineage>
        <taxon>Bacteria</taxon>
        <taxon>Pseudomonadati</taxon>
        <taxon>Pseudomonadota</taxon>
        <taxon>Alphaproteobacteria</taxon>
        <taxon>Hyphomicrobiales</taxon>
        <taxon>Methylobacteriaceae</taxon>
        <taxon>Microvirga</taxon>
    </lineage>
</organism>
<dbReference type="EMBL" id="CP102845">
    <property type="protein sequence ID" value="UVF19988.1"/>
    <property type="molecule type" value="Genomic_DNA"/>
</dbReference>
<keyword evidence="2" id="KW-1185">Reference proteome</keyword>
<protein>
    <recommendedName>
        <fullName evidence="3">Peptidase M24 domain-containing protein</fullName>
    </recommendedName>
</protein>
<proteinExistence type="predicted"/>
<reference evidence="1" key="1">
    <citation type="submission" date="2022-08" db="EMBL/GenBank/DDBJ databases">
        <title>Microvirga terrae sp. nov., isolated from soil.</title>
        <authorList>
            <person name="Kim K.H."/>
            <person name="Seo Y.L."/>
            <person name="Kim J.M."/>
            <person name="Lee J.K."/>
            <person name="Han D.M."/>
            <person name="Jeon C.O."/>
        </authorList>
    </citation>
    <scope>NUCLEOTIDE SEQUENCE</scope>
    <source>
        <strain evidence="1">R24</strain>
    </source>
</reference>